<protein>
    <submittedName>
        <fullName evidence="1">Uncharacterized protein</fullName>
    </submittedName>
</protein>
<proteinExistence type="predicted"/>
<dbReference type="EMBL" id="ML976656">
    <property type="protein sequence ID" value="KAF1980093.1"/>
    <property type="molecule type" value="Genomic_DNA"/>
</dbReference>
<gene>
    <name evidence="1" type="ORF">BU23DRAFT_2281</name>
</gene>
<accession>A0A6A5VQX2</accession>
<evidence type="ECO:0000313" key="2">
    <source>
        <dbReference type="Proteomes" id="UP000800036"/>
    </source>
</evidence>
<evidence type="ECO:0000313" key="1">
    <source>
        <dbReference type="EMBL" id="KAF1980093.1"/>
    </source>
</evidence>
<keyword evidence="2" id="KW-1185">Reference proteome</keyword>
<dbReference type="AlphaFoldDB" id="A0A6A5VQX2"/>
<name>A0A6A5VQX2_9PLEO</name>
<reference evidence="1" key="1">
    <citation type="journal article" date="2020" name="Stud. Mycol.">
        <title>101 Dothideomycetes genomes: a test case for predicting lifestyles and emergence of pathogens.</title>
        <authorList>
            <person name="Haridas S."/>
            <person name="Albert R."/>
            <person name="Binder M."/>
            <person name="Bloem J."/>
            <person name="Labutti K."/>
            <person name="Salamov A."/>
            <person name="Andreopoulos B."/>
            <person name="Baker S."/>
            <person name="Barry K."/>
            <person name="Bills G."/>
            <person name="Bluhm B."/>
            <person name="Cannon C."/>
            <person name="Castanera R."/>
            <person name="Culley D."/>
            <person name="Daum C."/>
            <person name="Ezra D."/>
            <person name="Gonzalez J."/>
            <person name="Henrissat B."/>
            <person name="Kuo A."/>
            <person name="Liang C."/>
            <person name="Lipzen A."/>
            <person name="Lutzoni F."/>
            <person name="Magnuson J."/>
            <person name="Mondo S."/>
            <person name="Nolan M."/>
            <person name="Ohm R."/>
            <person name="Pangilinan J."/>
            <person name="Park H.-J."/>
            <person name="Ramirez L."/>
            <person name="Alfaro M."/>
            <person name="Sun H."/>
            <person name="Tritt A."/>
            <person name="Yoshinaga Y."/>
            <person name="Zwiers L.-H."/>
            <person name="Turgeon B."/>
            <person name="Goodwin S."/>
            <person name="Spatafora J."/>
            <person name="Crous P."/>
            <person name="Grigoriev I."/>
        </authorList>
    </citation>
    <scope>NUCLEOTIDE SEQUENCE</scope>
    <source>
        <strain evidence="1">CBS 107.79</strain>
    </source>
</reference>
<sequence length="111" mass="12066">MSLNVSLASSPMLSATWASAVQQGVWASSRIQRRKGFRDSSPRLQAVTAWPCAHGIDQLLSLVACNACHGGVLRRRARRAGLALGELGPWPPRFCRGADDVPMKLRLRALC</sequence>
<dbReference type="Proteomes" id="UP000800036">
    <property type="component" value="Unassembled WGS sequence"/>
</dbReference>
<organism evidence="1 2">
    <name type="scientific">Bimuria novae-zelandiae CBS 107.79</name>
    <dbReference type="NCBI Taxonomy" id="1447943"/>
    <lineage>
        <taxon>Eukaryota</taxon>
        <taxon>Fungi</taxon>
        <taxon>Dikarya</taxon>
        <taxon>Ascomycota</taxon>
        <taxon>Pezizomycotina</taxon>
        <taxon>Dothideomycetes</taxon>
        <taxon>Pleosporomycetidae</taxon>
        <taxon>Pleosporales</taxon>
        <taxon>Massarineae</taxon>
        <taxon>Didymosphaeriaceae</taxon>
        <taxon>Bimuria</taxon>
    </lineage>
</organism>